<keyword evidence="7 10" id="KW-0472">Membrane</keyword>
<dbReference type="PANTHER" id="PTHR30069">
    <property type="entry name" value="TONB-DEPENDENT OUTER MEMBRANE RECEPTOR"/>
    <property type="match status" value="1"/>
</dbReference>
<evidence type="ECO:0000256" key="10">
    <source>
        <dbReference type="RuleBase" id="RU003357"/>
    </source>
</evidence>
<evidence type="ECO:0000256" key="4">
    <source>
        <dbReference type="ARBA" id="ARBA00022692"/>
    </source>
</evidence>
<feature type="signal peptide" evidence="11">
    <location>
        <begin position="1"/>
        <end position="23"/>
    </location>
</feature>
<dbReference type="InterPro" id="IPR036942">
    <property type="entry name" value="Beta-barrel_TonB_sf"/>
</dbReference>
<dbReference type="InterPro" id="IPR008969">
    <property type="entry name" value="CarboxyPept-like_regulatory"/>
</dbReference>
<protein>
    <submittedName>
        <fullName evidence="14">TonB-dependent receptor</fullName>
    </submittedName>
</protein>
<keyword evidence="2" id="KW-0813">Transport</keyword>
<evidence type="ECO:0000259" key="13">
    <source>
        <dbReference type="Pfam" id="PF07715"/>
    </source>
</evidence>
<dbReference type="Gene3D" id="2.170.130.10">
    <property type="entry name" value="TonB-dependent receptor, plug domain"/>
    <property type="match status" value="1"/>
</dbReference>
<dbReference type="AlphaFoldDB" id="A0A917DPQ1"/>
<dbReference type="GO" id="GO:0009279">
    <property type="term" value="C:cell outer membrane"/>
    <property type="evidence" value="ECO:0007669"/>
    <property type="project" value="UniProtKB-SubCell"/>
</dbReference>
<dbReference type="SUPFAM" id="SSF49464">
    <property type="entry name" value="Carboxypeptidase regulatory domain-like"/>
    <property type="match status" value="1"/>
</dbReference>
<dbReference type="Pfam" id="PF00593">
    <property type="entry name" value="TonB_dep_Rec_b-barrel"/>
    <property type="match status" value="1"/>
</dbReference>
<keyword evidence="6 10" id="KW-0798">TonB box</keyword>
<keyword evidence="5 11" id="KW-0732">Signal</keyword>
<dbReference type="EMBL" id="BMKK01000004">
    <property type="protein sequence ID" value="GGD57236.1"/>
    <property type="molecule type" value="Genomic_DNA"/>
</dbReference>
<feature type="chain" id="PRO_5036997213" evidence="11">
    <location>
        <begin position="24"/>
        <end position="745"/>
    </location>
</feature>
<proteinExistence type="inferred from homology"/>
<organism evidence="14 15">
    <name type="scientific">Emticicia aquatilis</name>
    <dbReference type="NCBI Taxonomy" id="1537369"/>
    <lineage>
        <taxon>Bacteria</taxon>
        <taxon>Pseudomonadati</taxon>
        <taxon>Bacteroidota</taxon>
        <taxon>Cytophagia</taxon>
        <taxon>Cytophagales</taxon>
        <taxon>Leadbetterellaceae</taxon>
        <taxon>Emticicia</taxon>
    </lineage>
</organism>
<dbReference type="Pfam" id="PF07715">
    <property type="entry name" value="Plug"/>
    <property type="match status" value="1"/>
</dbReference>
<comment type="caution">
    <text evidence="14">The sequence shown here is derived from an EMBL/GenBank/DDBJ whole genome shotgun (WGS) entry which is preliminary data.</text>
</comment>
<dbReference type="Gene3D" id="2.40.170.20">
    <property type="entry name" value="TonB-dependent receptor, beta-barrel domain"/>
    <property type="match status" value="1"/>
</dbReference>
<accession>A0A917DPQ1</accession>
<name>A0A917DPQ1_9BACT</name>
<dbReference type="Proteomes" id="UP000609064">
    <property type="component" value="Unassembled WGS sequence"/>
</dbReference>
<evidence type="ECO:0000256" key="5">
    <source>
        <dbReference type="ARBA" id="ARBA00022729"/>
    </source>
</evidence>
<comment type="similarity">
    <text evidence="10">Belongs to the TonB-dependent receptor family.</text>
</comment>
<feature type="domain" description="TonB-dependent receptor plug" evidence="13">
    <location>
        <begin position="119"/>
        <end position="221"/>
    </location>
</feature>
<reference evidence="14" key="1">
    <citation type="journal article" date="2014" name="Int. J. Syst. Evol. Microbiol.">
        <title>Complete genome sequence of Corynebacterium casei LMG S-19264T (=DSM 44701T), isolated from a smear-ripened cheese.</title>
        <authorList>
            <consortium name="US DOE Joint Genome Institute (JGI-PGF)"/>
            <person name="Walter F."/>
            <person name="Albersmeier A."/>
            <person name="Kalinowski J."/>
            <person name="Ruckert C."/>
        </authorList>
    </citation>
    <scope>NUCLEOTIDE SEQUENCE</scope>
    <source>
        <strain evidence="14">CGMCC 1.15958</strain>
    </source>
</reference>
<dbReference type="Pfam" id="PF13715">
    <property type="entry name" value="CarbopepD_reg_2"/>
    <property type="match status" value="1"/>
</dbReference>
<dbReference type="InterPro" id="IPR012910">
    <property type="entry name" value="Plug_dom"/>
</dbReference>
<comment type="subcellular location">
    <subcellularLocation>
        <location evidence="1">Cell outer membrane</location>
        <topology evidence="1">Multi-pass membrane protein</topology>
    </subcellularLocation>
</comment>
<keyword evidence="8 14" id="KW-0675">Receptor</keyword>
<keyword evidence="4" id="KW-0812">Transmembrane</keyword>
<keyword evidence="9" id="KW-0998">Cell outer membrane</keyword>
<dbReference type="Gene3D" id="2.60.40.1120">
    <property type="entry name" value="Carboxypeptidase-like, regulatory domain"/>
    <property type="match status" value="1"/>
</dbReference>
<evidence type="ECO:0000256" key="6">
    <source>
        <dbReference type="ARBA" id="ARBA00023077"/>
    </source>
</evidence>
<dbReference type="InterPro" id="IPR000531">
    <property type="entry name" value="Beta-barrel_TonB"/>
</dbReference>
<evidence type="ECO:0000313" key="15">
    <source>
        <dbReference type="Proteomes" id="UP000609064"/>
    </source>
</evidence>
<dbReference type="InterPro" id="IPR039426">
    <property type="entry name" value="TonB-dep_rcpt-like"/>
</dbReference>
<evidence type="ECO:0000256" key="11">
    <source>
        <dbReference type="SAM" id="SignalP"/>
    </source>
</evidence>
<evidence type="ECO:0000256" key="2">
    <source>
        <dbReference type="ARBA" id="ARBA00022448"/>
    </source>
</evidence>
<dbReference type="GO" id="GO:0015344">
    <property type="term" value="F:siderophore uptake transmembrane transporter activity"/>
    <property type="evidence" value="ECO:0007669"/>
    <property type="project" value="TreeGrafter"/>
</dbReference>
<dbReference type="SUPFAM" id="SSF56935">
    <property type="entry name" value="Porins"/>
    <property type="match status" value="1"/>
</dbReference>
<reference evidence="14" key="2">
    <citation type="submission" date="2020-09" db="EMBL/GenBank/DDBJ databases">
        <authorList>
            <person name="Sun Q."/>
            <person name="Zhou Y."/>
        </authorList>
    </citation>
    <scope>NUCLEOTIDE SEQUENCE</scope>
    <source>
        <strain evidence="14">CGMCC 1.15958</strain>
    </source>
</reference>
<evidence type="ECO:0000256" key="7">
    <source>
        <dbReference type="ARBA" id="ARBA00023136"/>
    </source>
</evidence>
<evidence type="ECO:0000256" key="9">
    <source>
        <dbReference type="ARBA" id="ARBA00023237"/>
    </source>
</evidence>
<dbReference type="InterPro" id="IPR037066">
    <property type="entry name" value="Plug_dom_sf"/>
</dbReference>
<evidence type="ECO:0000256" key="1">
    <source>
        <dbReference type="ARBA" id="ARBA00004571"/>
    </source>
</evidence>
<dbReference type="GO" id="GO:0044718">
    <property type="term" value="P:siderophore transmembrane transport"/>
    <property type="evidence" value="ECO:0007669"/>
    <property type="project" value="TreeGrafter"/>
</dbReference>
<evidence type="ECO:0000256" key="8">
    <source>
        <dbReference type="ARBA" id="ARBA00023170"/>
    </source>
</evidence>
<feature type="domain" description="TonB-dependent receptor-like beta-barrel" evidence="12">
    <location>
        <begin position="291"/>
        <end position="699"/>
    </location>
</feature>
<gene>
    <name evidence="14" type="ORF">GCM10011514_21610</name>
</gene>
<keyword evidence="15" id="KW-1185">Reference proteome</keyword>
<keyword evidence="3" id="KW-1134">Transmembrane beta strand</keyword>
<evidence type="ECO:0000313" key="14">
    <source>
        <dbReference type="EMBL" id="GGD57236.1"/>
    </source>
</evidence>
<sequence>MNIFSKKIILPFFFYAINLNIFAQNVSGIVLDKSNNKEEPIIGATVNWLGTKIATTTDIEGKFTIARAKSKKLVISFVGYKSDTLDISNETDLRVFLQSENQLQEVVVRSSSTSMDRLSPIHTEILTSKALAKAACCNLSESFETNASVSVSYADAVTGAKQIQLLGLAGTYVQTNVENIPSIRGLATTFGLNYIPGTWIQSIDIGKGAGSVVNGYESMTGQINVELQKPDLAEKVYLNTYVNSLGRGEINLNLAHIFKQKQESKPKWSVAFLSHGSTMQTSIDKNNDNFYDLPKYTQANFINRWKYESDKMVAQFGVKYLYDTRLGGQINKNPLSLDNLIYRFSNTTNRAEFFSKTAKLYQSKPYRGLGFIVNGVIHDSKSQFGFRPYDGKQQTLYGNLIYQDIFGNTNHSYKAGLSFLYDNYDEKFADLIYQREEIVKGGFFEYTYKHLEKLTAVAGTRLDFHNLYGTIFTPRLHVLYNATENTALRLSAGKGFRTANPFAEYFGNLVSSRTVRFLEAIRPEVSWNYGVSLTKTFGKSNLIIDLYHTRFQNQLIGDTEHPNFLYFYNSQGKNYANSAQVEVNLVPAPRLEFKVAYRYSDVWQTLGKSLNQEITVRKMFVPIDRVLFNVGYALPYDKWKFDVTLQFNGQRRIPNLSTTYVHTSYEAMPIQFAPAFVNLNAQVSRSFRRWDIYLGGENLTNFRQKDPIVTPDNPFGSRFDAGSAWGPVVGRVIYFGTRYKLGGRI</sequence>
<evidence type="ECO:0000256" key="3">
    <source>
        <dbReference type="ARBA" id="ARBA00022452"/>
    </source>
</evidence>
<evidence type="ECO:0000259" key="12">
    <source>
        <dbReference type="Pfam" id="PF00593"/>
    </source>
</evidence>
<dbReference type="RefSeq" id="WP_188766091.1">
    <property type="nucleotide sequence ID" value="NZ_BMKK01000004.1"/>
</dbReference>
<dbReference type="PANTHER" id="PTHR30069:SF29">
    <property type="entry name" value="HEMOGLOBIN AND HEMOGLOBIN-HAPTOGLOBIN-BINDING PROTEIN 1-RELATED"/>
    <property type="match status" value="1"/>
</dbReference>